<keyword evidence="1" id="KW-0732">Signal</keyword>
<organism evidence="2 3">
    <name type="scientific">Seminavis robusta</name>
    <dbReference type="NCBI Taxonomy" id="568900"/>
    <lineage>
        <taxon>Eukaryota</taxon>
        <taxon>Sar</taxon>
        <taxon>Stramenopiles</taxon>
        <taxon>Ochrophyta</taxon>
        <taxon>Bacillariophyta</taxon>
        <taxon>Bacillariophyceae</taxon>
        <taxon>Bacillariophycidae</taxon>
        <taxon>Naviculales</taxon>
        <taxon>Naviculaceae</taxon>
        <taxon>Seminavis</taxon>
    </lineage>
</organism>
<sequence length="335" mass="35652">MKTFATALVVLLLLDLASARFEGTKDDFFEIIANGEVPSGILDDEDELGRTTNFRKLQGQARESGQRCGRNNPCLDGLECTSTAFGSYCTSTACFMKVVNNFIERHQLQDMPERYMEQTGFMGRDVTNSSVTGQSGWRAFAASSEAVLNRDFRDAITDAMTANPPNMTELLLDYVTACPNVASIQGVTIMLGLHYEISVVVPKMFNNYYFAIGTGDLNLDITFDNATLTGAVNYNGTGGVFTDLCFGVGPDVGFDVGITAGLLPRSGTINDLTDCSFMFDADIAAATGFGLAIGVTSNTCTAKVMMTLGAGLGGGIGFTGCNTFELGRLSFSGGV</sequence>
<evidence type="ECO:0000313" key="3">
    <source>
        <dbReference type="Proteomes" id="UP001153069"/>
    </source>
</evidence>
<reference evidence="2" key="1">
    <citation type="submission" date="2020-06" db="EMBL/GenBank/DDBJ databases">
        <authorList>
            <consortium name="Plant Systems Biology data submission"/>
        </authorList>
    </citation>
    <scope>NUCLEOTIDE SEQUENCE</scope>
    <source>
        <strain evidence="2">D6</strain>
    </source>
</reference>
<proteinExistence type="predicted"/>
<gene>
    <name evidence="2" type="ORF">SEMRO_709_G190860.1</name>
</gene>
<evidence type="ECO:0000313" key="2">
    <source>
        <dbReference type="EMBL" id="CAB9515342.1"/>
    </source>
</evidence>
<accession>A0A9N8E6B8</accession>
<dbReference type="AlphaFoldDB" id="A0A9N8E6B8"/>
<feature type="signal peptide" evidence="1">
    <location>
        <begin position="1"/>
        <end position="19"/>
    </location>
</feature>
<evidence type="ECO:0000256" key="1">
    <source>
        <dbReference type="SAM" id="SignalP"/>
    </source>
</evidence>
<feature type="chain" id="PRO_5040279383" evidence="1">
    <location>
        <begin position="20"/>
        <end position="335"/>
    </location>
</feature>
<name>A0A9N8E6B8_9STRA</name>
<protein>
    <submittedName>
        <fullName evidence="2">Uncharacterized protein</fullName>
    </submittedName>
</protein>
<dbReference type="EMBL" id="CAICTM010000708">
    <property type="protein sequence ID" value="CAB9515342.1"/>
    <property type="molecule type" value="Genomic_DNA"/>
</dbReference>
<comment type="caution">
    <text evidence="2">The sequence shown here is derived from an EMBL/GenBank/DDBJ whole genome shotgun (WGS) entry which is preliminary data.</text>
</comment>
<keyword evidence="3" id="KW-1185">Reference proteome</keyword>
<dbReference type="Proteomes" id="UP001153069">
    <property type="component" value="Unassembled WGS sequence"/>
</dbReference>